<dbReference type="InterPro" id="IPR007267">
    <property type="entry name" value="GtrA_DPMS_TM"/>
</dbReference>
<dbReference type="SUPFAM" id="SSF53448">
    <property type="entry name" value="Nucleotide-diphospho-sugar transferases"/>
    <property type="match status" value="1"/>
</dbReference>
<organism evidence="9">
    <name type="scientific">Kitasatospora camelliae</name>
    <dbReference type="NCBI Taxonomy" id="3156397"/>
    <lineage>
        <taxon>Bacteria</taxon>
        <taxon>Bacillati</taxon>
        <taxon>Actinomycetota</taxon>
        <taxon>Actinomycetes</taxon>
        <taxon>Kitasatosporales</taxon>
        <taxon>Streptomycetaceae</taxon>
        <taxon>Kitasatospora</taxon>
    </lineage>
</organism>
<sequence length="387" mass="41357">MTTFDLTGGPAPFTVVIPTRNEPGAIHELLDRLAEALPVHPGGPPPRLLLVDDSTDHTPAVIRAAARRCPLPVSLLHREDPVGGLGGALTEGLRAAEGEWAVVMDAGLRHPAHLVPRLVAAGRAAGADLAVASRYAPGTGPRGVRRAAPGPATLLTRLLFARELRRISDPASGLFAVRRAAVDLAELRPLGYRALLELAVRGGLRRVVEVPYRHATRRAGEAEQDGAERAADPARPHGLRALTRFAGLWLSTPLGRAAAFALIGLSGILPNLAALALLTGLGLHYLPAAVLANQAGIAWNLTLLETTVYRHRRQRHWADRMLRFFAVSNLDLLLRIPLMALLVSGLGLAAAPATVLSLVVSCVLRFLVAERAIYHLPAHRSRRECLP</sequence>
<dbReference type="GO" id="GO:0016020">
    <property type="term" value="C:membrane"/>
    <property type="evidence" value="ECO:0007669"/>
    <property type="project" value="UniProtKB-SubCell"/>
</dbReference>
<keyword evidence="9" id="KW-0328">Glycosyltransferase</keyword>
<dbReference type="InterPro" id="IPR050256">
    <property type="entry name" value="Glycosyltransferase_2"/>
</dbReference>
<dbReference type="EC" id="2.4.-.-" evidence="9"/>
<evidence type="ECO:0000256" key="4">
    <source>
        <dbReference type="ARBA" id="ARBA00022989"/>
    </source>
</evidence>
<dbReference type="InterPro" id="IPR001173">
    <property type="entry name" value="Glyco_trans_2-like"/>
</dbReference>
<feature type="transmembrane region" description="Helical" evidence="6">
    <location>
        <begin position="324"/>
        <end position="343"/>
    </location>
</feature>
<dbReference type="KEGG" id="kcm:ABWK59_27545"/>
<evidence type="ECO:0000256" key="6">
    <source>
        <dbReference type="SAM" id="Phobius"/>
    </source>
</evidence>
<dbReference type="InterPro" id="IPR029044">
    <property type="entry name" value="Nucleotide-diphossugar_trans"/>
</dbReference>
<keyword evidence="3 6" id="KW-0812">Transmembrane</keyword>
<dbReference type="GO" id="GO:0016757">
    <property type="term" value="F:glycosyltransferase activity"/>
    <property type="evidence" value="ECO:0007669"/>
    <property type="project" value="UniProtKB-KW"/>
</dbReference>
<dbReference type="EMBL" id="CP159872">
    <property type="protein sequence ID" value="XCM82402.1"/>
    <property type="molecule type" value="Genomic_DNA"/>
</dbReference>
<feature type="transmembrane region" description="Helical" evidence="6">
    <location>
        <begin position="257"/>
        <end position="278"/>
    </location>
</feature>
<evidence type="ECO:0000256" key="5">
    <source>
        <dbReference type="ARBA" id="ARBA00023136"/>
    </source>
</evidence>
<accession>A0AAU8K2D6</accession>
<dbReference type="RefSeq" id="WP_354643334.1">
    <property type="nucleotide sequence ID" value="NZ_CP159872.1"/>
</dbReference>
<evidence type="ECO:0000256" key="3">
    <source>
        <dbReference type="ARBA" id="ARBA00022692"/>
    </source>
</evidence>
<feature type="transmembrane region" description="Helical" evidence="6">
    <location>
        <begin position="349"/>
        <end position="368"/>
    </location>
</feature>
<evidence type="ECO:0000313" key="9">
    <source>
        <dbReference type="EMBL" id="XCM82402.1"/>
    </source>
</evidence>
<keyword evidence="4 6" id="KW-1133">Transmembrane helix</keyword>
<evidence type="ECO:0000256" key="2">
    <source>
        <dbReference type="ARBA" id="ARBA00006739"/>
    </source>
</evidence>
<comment type="subcellular location">
    <subcellularLocation>
        <location evidence="1">Membrane</location>
        <topology evidence="1">Multi-pass membrane protein</topology>
    </subcellularLocation>
</comment>
<dbReference type="GO" id="GO:0000271">
    <property type="term" value="P:polysaccharide biosynthetic process"/>
    <property type="evidence" value="ECO:0007669"/>
    <property type="project" value="InterPro"/>
</dbReference>
<protein>
    <submittedName>
        <fullName evidence="9">Glycosyltransferase</fullName>
        <ecNumber evidence="9">2.4.-.-</ecNumber>
    </submittedName>
</protein>
<evidence type="ECO:0000259" key="8">
    <source>
        <dbReference type="Pfam" id="PF04138"/>
    </source>
</evidence>
<dbReference type="Pfam" id="PF04138">
    <property type="entry name" value="GtrA_DPMS_TM"/>
    <property type="match status" value="1"/>
</dbReference>
<dbReference type="PANTHER" id="PTHR48090">
    <property type="entry name" value="UNDECAPRENYL-PHOSPHATE 4-DEOXY-4-FORMAMIDO-L-ARABINOSE TRANSFERASE-RELATED"/>
    <property type="match status" value="1"/>
</dbReference>
<feature type="domain" description="Glycosyltransferase 2-like" evidence="7">
    <location>
        <begin position="14"/>
        <end position="182"/>
    </location>
</feature>
<dbReference type="AlphaFoldDB" id="A0AAU8K2D6"/>
<dbReference type="PANTHER" id="PTHR48090:SF7">
    <property type="entry name" value="RFBJ PROTEIN"/>
    <property type="match status" value="1"/>
</dbReference>
<evidence type="ECO:0000259" key="7">
    <source>
        <dbReference type="Pfam" id="PF00535"/>
    </source>
</evidence>
<reference evidence="9" key="1">
    <citation type="submission" date="2024-06" db="EMBL/GenBank/DDBJ databases">
        <title>The genome sequences of Kitasatospora sp. strain HUAS MG31.</title>
        <authorList>
            <person name="Mo P."/>
        </authorList>
    </citation>
    <scope>NUCLEOTIDE SEQUENCE</scope>
    <source>
        <strain evidence="9">HUAS MG31</strain>
    </source>
</reference>
<comment type="similarity">
    <text evidence="2">Belongs to the glycosyltransferase 2 family.</text>
</comment>
<feature type="domain" description="GtrA/DPMS transmembrane" evidence="8">
    <location>
        <begin position="260"/>
        <end position="372"/>
    </location>
</feature>
<proteinExistence type="inferred from homology"/>
<keyword evidence="5 6" id="KW-0472">Membrane</keyword>
<gene>
    <name evidence="9" type="ORF">ABWK59_27545</name>
</gene>
<evidence type="ECO:0000256" key="1">
    <source>
        <dbReference type="ARBA" id="ARBA00004141"/>
    </source>
</evidence>
<dbReference type="Pfam" id="PF00535">
    <property type="entry name" value="Glycos_transf_2"/>
    <property type="match status" value="1"/>
</dbReference>
<keyword evidence="9" id="KW-0808">Transferase</keyword>
<dbReference type="Gene3D" id="3.90.550.10">
    <property type="entry name" value="Spore Coat Polysaccharide Biosynthesis Protein SpsA, Chain A"/>
    <property type="match status" value="1"/>
</dbReference>
<name>A0AAU8K2D6_9ACTN</name>